<keyword evidence="2" id="KW-1185">Reference proteome</keyword>
<gene>
    <name evidence="1" type="ORF">J3U87_15320</name>
</gene>
<sequence>MSTLTLLLFFSLYDGSGSLPMVYKALDGMHTAVKGSGKWAGKTLTQAELLSMCDALAQPQLPEATTWLKENINPSLMRAEEITAFAKEVGATADTSQHALKCAMDLKIEWTTAGQPQVKSTPNGASQVLLLKDFEAFQLSTHSRPIIQISTKDKDWQVYATIWPAATGDFNSPLRLATKLFNDINYNLVGLGSIEKTPVEHPGVIELPLFEKTFKGKQDELTDVFVFSESSQTFLIKNALRRMRSAVTAGAWEIQDHMMVSGSFDFLTFEPKFFDEEDPFRLPGGRGAIAPIQSDYLSQDVILIWASRRNYQFPVFVTTLGIPGSDS</sequence>
<dbReference type="Proteomes" id="UP000663929">
    <property type="component" value="Chromosome"/>
</dbReference>
<accession>A0A8A4TV43</accession>
<dbReference type="RefSeq" id="WP_237383919.1">
    <property type="nucleotide sequence ID" value="NZ_CP071793.1"/>
</dbReference>
<protein>
    <recommendedName>
        <fullName evidence="3">Serpin domain-containing protein</fullName>
    </recommendedName>
</protein>
<name>A0A8A4TV43_SULCO</name>
<dbReference type="KEGG" id="scor:J3U87_15320"/>
<dbReference type="AlphaFoldDB" id="A0A8A4TV43"/>
<dbReference type="EMBL" id="CP071793">
    <property type="protein sequence ID" value="QTD53819.1"/>
    <property type="molecule type" value="Genomic_DNA"/>
</dbReference>
<reference evidence="1" key="1">
    <citation type="submission" date="2021-03" db="EMBL/GenBank/DDBJ databases">
        <title>Acanthopleuribacteraceae sp. M133.</title>
        <authorList>
            <person name="Wang G."/>
        </authorList>
    </citation>
    <scope>NUCLEOTIDE SEQUENCE</scope>
    <source>
        <strain evidence="1">M133</strain>
    </source>
</reference>
<evidence type="ECO:0000313" key="1">
    <source>
        <dbReference type="EMBL" id="QTD53819.1"/>
    </source>
</evidence>
<organism evidence="1 2">
    <name type="scientific">Sulfidibacter corallicola</name>
    <dbReference type="NCBI Taxonomy" id="2818388"/>
    <lineage>
        <taxon>Bacteria</taxon>
        <taxon>Pseudomonadati</taxon>
        <taxon>Acidobacteriota</taxon>
        <taxon>Holophagae</taxon>
        <taxon>Acanthopleuribacterales</taxon>
        <taxon>Acanthopleuribacteraceae</taxon>
        <taxon>Sulfidibacter</taxon>
    </lineage>
</organism>
<evidence type="ECO:0008006" key="3">
    <source>
        <dbReference type="Google" id="ProtNLM"/>
    </source>
</evidence>
<evidence type="ECO:0000313" key="2">
    <source>
        <dbReference type="Proteomes" id="UP000663929"/>
    </source>
</evidence>
<proteinExistence type="predicted"/>